<dbReference type="AlphaFoldDB" id="A0A5C6TY02"/>
<feature type="transmembrane region" description="Helical" evidence="1">
    <location>
        <begin position="71"/>
        <end position="91"/>
    </location>
</feature>
<feature type="transmembrane region" description="Helical" evidence="1">
    <location>
        <begin position="221"/>
        <end position="241"/>
    </location>
</feature>
<comment type="caution">
    <text evidence="2">The sequence shown here is derived from an EMBL/GenBank/DDBJ whole genome shotgun (WGS) entry which is preliminary data.</text>
</comment>
<evidence type="ECO:0000256" key="1">
    <source>
        <dbReference type="SAM" id="Phobius"/>
    </source>
</evidence>
<organism evidence="2 3">
    <name type="scientific">Piscinibacter aquaticus</name>
    <dbReference type="NCBI Taxonomy" id="392597"/>
    <lineage>
        <taxon>Bacteria</taxon>
        <taxon>Pseudomonadati</taxon>
        <taxon>Pseudomonadota</taxon>
        <taxon>Betaproteobacteria</taxon>
        <taxon>Burkholderiales</taxon>
        <taxon>Sphaerotilaceae</taxon>
        <taxon>Piscinibacter</taxon>
    </lineage>
</organism>
<sequence length="301" mass="32414">MKVFEPWEQVAYLWDSNANPLFLIGHPHFPRYLVAYPGLVLEEVIPGRGFSLYMCAFFATNLVLFRRVAGLHLSGSVGAAVLGLFIVAHFAMNGRGVIAWCSWLLCCWVSLRLAHGLPMARQVPATMISLILATVSTGVFVVVCLALALVPRSPLLVAPARSDRHADHVGRRFPLIYAASDFFLLAVEKNVDFYGGGFAGAVAMLEHGLGTVLLGPSYLTLAIGALFGMAFILVVPMIMLGPGLTAVQVLAIFAVLGGLFGFTVLTLAIPPALALLGFWLQGVNRRSRRPSPDSLKLAIQD</sequence>
<keyword evidence="1" id="KW-1133">Transmembrane helix</keyword>
<evidence type="ECO:0000313" key="3">
    <source>
        <dbReference type="Proteomes" id="UP000321832"/>
    </source>
</evidence>
<name>A0A5C6TY02_9BURK</name>
<feature type="transmembrane region" description="Helical" evidence="1">
    <location>
        <begin position="247"/>
        <end position="280"/>
    </location>
</feature>
<keyword evidence="1" id="KW-0812">Transmembrane</keyword>
<dbReference type="Proteomes" id="UP000321832">
    <property type="component" value="Unassembled WGS sequence"/>
</dbReference>
<reference evidence="2 3" key="1">
    <citation type="submission" date="2019-08" db="EMBL/GenBank/DDBJ databases">
        <authorList>
            <person name="Khan S.A."/>
            <person name="Jeon C.O."/>
            <person name="Jeong S.E."/>
        </authorList>
    </citation>
    <scope>NUCLEOTIDE SEQUENCE [LARGE SCALE GENOMIC DNA]</scope>
    <source>
        <strain evidence="3">IMCC1728</strain>
    </source>
</reference>
<keyword evidence="3" id="KW-1185">Reference proteome</keyword>
<feature type="transmembrane region" description="Helical" evidence="1">
    <location>
        <begin position="45"/>
        <end position="64"/>
    </location>
</feature>
<feature type="transmembrane region" description="Helical" evidence="1">
    <location>
        <begin position="193"/>
        <end position="214"/>
    </location>
</feature>
<evidence type="ECO:0000313" key="2">
    <source>
        <dbReference type="EMBL" id="TXC65464.1"/>
    </source>
</evidence>
<feature type="transmembrane region" description="Helical" evidence="1">
    <location>
        <begin position="127"/>
        <end position="150"/>
    </location>
</feature>
<keyword evidence="1" id="KW-0472">Membrane</keyword>
<gene>
    <name evidence="2" type="ORF">FSC37_03235</name>
</gene>
<feature type="transmembrane region" description="Helical" evidence="1">
    <location>
        <begin position="97"/>
        <end position="115"/>
    </location>
</feature>
<dbReference type="EMBL" id="VOPW01000001">
    <property type="protein sequence ID" value="TXC65464.1"/>
    <property type="molecule type" value="Genomic_DNA"/>
</dbReference>
<proteinExistence type="predicted"/>
<protein>
    <submittedName>
        <fullName evidence="2">Uncharacterized protein</fullName>
    </submittedName>
</protein>
<accession>A0A5C6TY02</accession>